<dbReference type="AlphaFoldDB" id="A0A2D4PVS9"/>
<dbReference type="FunFam" id="2.60.40.10:FF:000463">
    <property type="entry name" value="Immunoglobulin heavy constant gamma 1"/>
    <property type="match status" value="1"/>
</dbReference>
<dbReference type="EMBL" id="IACN01092421">
    <property type="protein sequence ID" value="LAB62064.1"/>
    <property type="molecule type" value="Transcribed_RNA"/>
</dbReference>
<dbReference type="FunFam" id="2.60.40.10:FF:001540">
    <property type="entry name" value="Immunoglobulin heavy constant gamma 1"/>
    <property type="match status" value="1"/>
</dbReference>
<protein>
    <recommendedName>
        <fullName evidence="2">Ig-like domain-containing protein</fullName>
    </recommendedName>
</protein>
<dbReference type="PANTHER" id="PTHR23411">
    <property type="entry name" value="TAPASIN"/>
    <property type="match status" value="1"/>
</dbReference>
<dbReference type="InterPro" id="IPR050380">
    <property type="entry name" value="Immune_Resp_Modulators"/>
</dbReference>
<dbReference type="InterPro" id="IPR036179">
    <property type="entry name" value="Ig-like_dom_sf"/>
</dbReference>
<dbReference type="CDD" id="cd21817">
    <property type="entry name" value="IgC1_CH1_IgEG"/>
    <property type="match status" value="1"/>
</dbReference>
<dbReference type="SMART" id="SM00406">
    <property type="entry name" value="IGv"/>
    <property type="match status" value="1"/>
</dbReference>
<dbReference type="PROSITE" id="PS00290">
    <property type="entry name" value="IG_MHC"/>
    <property type="match status" value="2"/>
</dbReference>
<dbReference type="InterPro" id="IPR013106">
    <property type="entry name" value="Ig_V-set"/>
</dbReference>
<keyword evidence="1" id="KW-0393">Immunoglobulin domain</keyword>
<reference evidence="3" key="1">
    <citation type="submission" date="2017-07" db="EMBL/GenBank/DDBJ databases">
        <authorList>
            <person name="Mikheyev A."/>
            <person name="Grau M."/>
        </authorList>
    </citation>
    <scope>NUCLEOTIDE SEQUENCE</scope>
    <source>
        <tissue evidence="3">Venom_gland</tissue>
    </source>
</reference>
<proteinExistence type="predicted"/>
<accession>A0A2D4PVS9</accession>
<dbReference type="SMART" id="SM00407">
    <property type="entry name" value="IGc1"/>
    <property type="match status" value="4"/>
</dbReference>
<feature type="domain" description="Ig-like" evidence="2">
    <location>
        <begin position="399"/>
        <end position="498"/>
    </location>
</feature>
<dbReference type="Pfam" id="PF07654">
    <property type="entry name" value="C1-set"/>
    <property type="match status" value="4"/>
</dbReference>
<sequence>MEWVADIGTSSTPIRYSDKVKGRFTISRDDSHSQLFLQMNNLKQEDTAVYYCVRDGSRWNLYYWGKGTMVTVTSAVKTAPTVFPLSPCNQDITTTSQVSIGCLVKGYFPEPATVQWNSGAITSGIHNFPPVLLGSDHYTHSSLLTIPVSQWQSESFQCNVHHAATDTRINKIIDRSATRSPVGPEIHTYHSSCDSRGGSIQLWCQISGFYPKQLDIDWKVGSRSGLLRPYNYPPWQNPGTYTFSTTSVVNITQDDWLEGNVYYCEVTHAASQTKVKGKLKKCEGGSGCLFGDVNVYLLPPTPKALYIDRNSKISCVVNNLQNEEGLNIIWTREKNGHQNVDVMETEEEPNGTYTAVSRLNVITQDWESGESFTCTVEHPSFVTPVIRNIFKTRGNKKTPKIYVFPPHRDELNPGRTVSLTCMVNGFYPDNINIQWLQNHNLQSEDKYVTTPAMKNKHDDSYFLYSKFTISSDDWNDNLVTCMVIHEDLPMKFTQRNISKTQGKK</sequence>
<reference evidence="3" key="2">
    <citation type="submission" date="2017-11" db="EMBL/GenBank/DDBJ databases">
        <title>Coralsnake Venomics: Analyses of Venom Gland Transcriptomes and Proteomes of Six Brazilian Taxa.</title>
        <authorList>
            <person name="Aird S.D."/>
            <person name="Jorge da Silva N."/>
            <person name="Qiu L."/>
            <person name="Villar-Briones A."/>
            <person name="Aparecida-Saddi V."/>
            <person name="Campos-Telles M.P."/>
            <person name="Grau M."/>
            <person name="Mikheyev A.S."/>
        </authorList>
    </citation>
    <scope>NUCLEOTIDE SEQUENCE</scope>
    <source>
        <tissue evidence="3">Venom_gland</tissue>
    </source>
</reference>
<dbReference type="CDD" id="cd05768">
    <property type="entry name" value="IgC1_CH3_IgAGD_CH4_IgAEM"/>
    <property type="match status" value="1"/>
</dbReference>
<dbReference type="Gene3D" id="2.60.40.10">
    <property type="entry name" value="Immunoglobulins"/>
    <property type="match status" value="5"/>
</dbReference>
<dbReference type="InterPro" id="IPR003597">
    <property type="entry name" value="Ig_C1-set"/>
</dbReference>
<evidence type="ECO:0000259" key="2">
    <source>
        <dbReference type="PROSITE" id="PS50835"/>
    </source>
</evidence>
<dbReference type="InterPro" id="IPR013783">
    <property type="entry name" value="Ig-like_fold"/>
</dbReference>
<evidence type="ECO:0000313" key="3">
    <source>
        <dbReference type="EMBL" id="LAB62064.1"/>
    </source>
</evidence>
<feature type="domain" description="Ig-like" evidence="2">
    <location>
        <begin position="184"/>
        <end position="276"/>
    </location>
</feature>
<dbReference type="InterPro" id="IPR007110">
    <property type="entry name" value="Ig-like_dom"/>
</dbReference>
<name>A0A2D4PVS9_MICSU</name>
<dbReference type="SUPFAM" id="SSF48726">
    <property type="entry name" value="Immunoglobulin"/>
    <property type="match status" value="5"/>
</dbReference>
<organism evidence="3">
    <name type="scientific">Micrurus surinamensis</name>
    <name type="common">Surinam coral snake</name>
    <dbReference type="NCBI Taxonomy" id="129470"/>
    <lineage>
        <taxon>Eukaryota</taxon>
        <taxon>Metazoa</taxon>
        <taxon>Chordata</taxon>
        <taxon>Craniata</taxon>
        <taxon>Vertebrata</taxon>
        <taxon>Euteleostomi</taxon>
        <taxon>Lepidosauria</taxon>
        <taxon>Squamata</taxon>
        <taxon>Bifurcata</taxon>
        <taxon>Unidentata</taxon>
        <taxon>Episquamata</taxon>
        <taxon>Toxicofera</taxon>
        <taxon>Serpentes</taxon>
        <taxon>Colubroidea</taxon>
        <taxon>Elapidae</taxon>
        <taxon>Elapinae</taxon>
        <taxon>Micrurus</taxon>
    </lineage>
</organism>
<dbReference type="PROSITE" id="PS50835">
    <property type="entry name" value="IG_LIKE"/>
    <property type="match status" value="4"/>
</dbReference>
<dbReference type="InterPro" id="IPR003006">
    <property type="entry name" value="Ig/MHC_CS"/>
</dbReference>
<feature type="domain" description="Ig-like" evidence="2">
    <location>
        <begin position="300"/>
        <end position="390"/>
    </location>
</feature>
<feature type="domain" description="Ig-like" evidence="2">
    <location>
        <begin position="80"/>
        <end position="170"/>
    </location>
</feature>
<dbReference type="FunFam" id="2.60.40.10:FF:000998">
    <property type="entry name" value="Immunoglobulin heavy constant epsilon"/>
    <property type="match status" value="1"/>
</dbReference>
<evidence type="ECO:0000256" key="1">
    <source>
        <dbReference type="ARBA" id="ARBA00023319"/>
    </source>
</evidence>